<organism evidence="1 2">
    <name type="scientific">Fodinibacter luteus</name>
    <dbReference type="NCBI Taxonomy" id="552064"/>
    <lineage>
        <taxon>Bacteria</taxon>
        <taxon>Bacillati</taxon>
        <taxon>Actinomycetota</taxon>
        <taxon>Actinomycetes</taxon>
        <taxon>Micrococcales</taxon>
        <taxon>Intrasporangiaceae</taxon>
        <taxon>Fodinibacter (ex Wang et al. 2009)</taxon>
    </lineage>
</organism>
<sequence>MAMNLRLTDSESEALRAKAEQEGRSMQEVARTAIAQYVSERPQRLLHAIHRVRTEDAELLERLSK</sequence>
<evidence type="ECO:0008006" key="3">
    <source>
        <dbReference type="Google" id="ProtNLM"/>
    </source>
</evidence>
<gene>
    <name evidence="1" type="ORF">GCM10023168_05210</name>
</gene>
<dbReference type="EMBL" id="BAABGM010000003">
    <property type="protein sequence ID" value="GAA4398794.1"/>
    <property type="molecule type" value="Genomic_DNA"/>
</dbReference>
<reference evidence="2" key="1">
    <citation type="journal article" date="2019" name="Int. J. Syst. Evol. Microbiol.">
        <title>The Global Catalogue of Microorganisms (GCM) 10K type strain sequencing project: providing services to taxonomists for standard genome sequencing and annotation.</title>
        <authorList>
            <consortium name="The Broad Institute Genomics Platform"/>
            <consortium name="The Broad Institute Genome Sequencing Center for Infectious Disease"/>
            <person name="Wu L."/>
            <person name="Ma J."/>
        </authorList>
    </citation>
    <scope>NUCLEOTIDE SEQUENCE [LARGE SCALE GENOMIC DNA]</scope>
    <source>
        <strain evidence="2">JCM 17809</strain>
    </source>
</reference>
<name>A0ABP8K0A3_9MICO</name>
<dbReference type="RefSeq" id="WP_345201952.1">
    <property type="nucleotide sequence ID" value="NZ_BAABGM010000003.1"/>
</dbReference>
<evidence type="ECO:0000313" key="1">
    <source>
        <dbReference type="EMBL" id="GAA4398794.1"/>
    </source>
</evidence>
<comment type="caution">
    <text evidence="1">The sequence shown here is derived from an EMBL/GenBank/DDBJ whole genome shotgun (WGS) entry which is preliminary data.</text>
</comment>
<keyword evidence="2" id="KW-1185">Reference proteome</keyword>
<protein>
    <recommendedName>
        <fullName evidence="3">Ribbon-helix-helix protein, CopG family</fullName>
    </recommendedName>
</protein>
<accession>A0ABP8K0A3</accession>
<dbReference type="InterPro" id="IPR010985">
    <property type="entry name" value="Ribbon_hlx_hlx"/>
</dbReference>
<dbReference type="SUPFAM" id="SSF47598">
    <property type="entry name" value="Ribbon-helix-helix"/>
    <property type="match status" value="1"/>
</dbReference>
<dbReference type="Proteomes" id="UP001500945">
    <property type="component" value="Unassembled WGS sequence"/>
</dbReference>
<proteinExistence type="predicted"/>
<evidence type="ECO:0000313" key="2">
    <source>
        <dbReference type="Proteomes" id="UP001500945"/>
    </source>
</evidence>